<dbReference type="Pfam" id="PF01979">
    <property type="entry name" value="Amidohydro_1"/>
    <property type="match status" value="1"/>
</dbReference>
<proteinExistence type="predicted"/>
<dbReference type="PANTHER" id="PTHR43135:SF3">
    <property type="entry name" value="ALPHA-D-RIBOSE 1-METHYLPHOSPHONATE 5-TRIPHOSPHATE DIPHOSPHATASE"/>
    <property type="match status" value="1"/>
</dbReference>
<organism evidence="3 4">
    <name type="scientific">Flavivirga algicola</name>
    <dbReference type="NCBI Taxonomy" id="2729136"/>
    <lineage>
        <taxon>Bacteria</taxon>
        <taxon>Pseudomonadati</taxon>
        <taxon>Bacteroidota</taxon>
        <taxon>Flavobacteriia</taxon>
        <taxon>Flavobacteriales</taxon>
        <taxon>Flavobacteriaceae</taxon>
        <taxon>Flavivirga</taxon>
    </lineage>
</organism>
<keyword evidence="1" id="KW-0472">Membrane</keyword>
<dbReference type="Gene3D" id="2.30.40.10">
    <property type="entry name" value="Urease, subunit C, domain 1"/>
    <property type="match status" value="2"/>
</dbReference>
<dbReference type="Proteomes" id="UP000746690">
    <property type="component" value="Unassembled WGS sequence"/>
</dbReference>
<accession>A0ABX1RUT6</accession>
<dbReference type="PANTHER" id="PTHR43135">
    <property type="entry name" value="ALPHA-D-RIBOSE 1-METHYLPHOSPHONATE 5-TRIPHOSPHATE DIPHOSPHATASE"/>
    <property type="match status" value="1"/>
</dbReference>
<keyword evidence="1" id="KW-1133">Transmembrane helix</keyword>
<dbReference type="InterPro" id="IPR006680">
    <property type="entry name" value="Amidohydro-rel"/>
</dbReference>
<dbReference type="Gene3D" id="3.20.20.140">
    <property type="entry name" value="Metal-dependent hydrolases"/>
    <property type="match status" value="1"/>
</dbReference>
<reference evidence="3 4" key="1">
    <citation type="submission" date="2020-04" db="EMBL/GenBank/DDBJ databases">
        <title>A Flavivirga sp. nov.</title>
        <authorList>
            <person name="Sun X."/>
        </authorList>
    </citation>
    <scope>NUCLEOTIDE SEQUENCE [LARGE SCALE GENOMIC DNA]</scope>
    <source>
        <strain evidence="3 4">Y03</strain>
    </source>
</reference>
<evidence type="ECO:0000256" key="1">
    <source>
        <dbReference type="SAM" id="Phobius"/>
    </source>
</evidence>
<dbReference type="SUPFAM" id="SSF51338">
    <property type="entry name" value="Composite domain of metallo-dependent hydrolases"/>
    <property type="match status" value="1"/>
</dbReference>
<keyword evidence="1" id="KW-0812">Transmembrane</keyword>
<dbReference type="RefSeq" id="WP_169671686.1">
    <property type="nucleotide sequence ID" value="NZ_JABBHF010000003.1"/>
</dbReference>
<dbReference type="InterPro" id="IPR011059">
    <property type="entry name" value="Metal-dep_hydrolase_composite"/>
</dbReference>
<dbReference type="SUPFAM" id="SSF51556">
    <property type="entry name" value="Metallo-dependent hydrolases"/>
    <property type="match status" value="1"/>
</dbReference>
<protein>
    <submittedName>
        <fullName evidence="3">Amidohydrolase family protein</fullName>
    </submittedName>
</protein>
<dbReference type="EMBL" id="JABBHF010000003">
    <property type="protein sequence ID" value="NMH87315.1"/>
    <property type="molecule type" value="Genomic_DNA"/>
</dbReference>
<name>A0ABX1RUT6_9FLAO</name>
<sequence>MSIKKTLKYAGYFILLVLLLFVGFVIYPFSAIKPPPQNGKDMIIKNINIVDVTKDTILKNKHILIKEDRVSKISDNAFEFAESDTKIIDGTNKFVMSGLWDMHAHLFKQAPHVDYPEYLRYGVTHVRDLMGAYNERSPFAGSQERIEKWNNQVIKQEIIGPRTHGFASFPVEGSSPMFKNCPDFFNCATPKDAKKLVQFFNDKGVTLIKVYNNISKDAFFTLMKEAKKLGIEVSGHKPVRVSTIDASNAGMKTLEHARFFIWDSFKGAALLRQSDNPKGEDCTQLRATMLQQHDSTMLYNMFDTFVKNNTWYCPTHLTRKADAYADNEAFRKRYDHINSILRMFSFEDLDGVIYEDTTSYGRKIYKDFYLKGLEITGQASKHGVKLLAGSDVPELPGSTLHEELQELSKAGLTNYEVLRTATLNPAIYYNLEHLYGSVSENKIADLVILSKNPISDIKNTTSITGIINNGVYLNNNYLYDVKDKINNRRKSLHMNAKLIWDILIHMTT</sequence>
<feature type="domain" description="Amidohydrolase-related" evidence="2">
    <location>
        <begin position="380"/>
        <end position="470"/>
    </location>
</feature>
<gene>
    <name evidence="3" type="ORF">HHX25_07355</name>
</gene>
<feature type="transmembrane region" description="Helical" evidence="1">
    <location>
        <begin position="12"/>
        <end position="30"/>
    </location>
</feature>
<evidence type="ECO:0000313" key="4">
    <source>
        <dbReference type="Proteomes" id="UP000746690"/>
    </source>
</evidence>
<dbReference type="InterPro" id="IPR051781">
    <property type="entry name" value="Metallo-dep_Hydrolase"/>
</dbReference>
<keyword evidence="4" id="KW-1185">Reference proteome</keyword>
<comment type="caution">
    <text evidence="3">The sequence shown here is derived from an EMBL/GenBank/DDBJ whole genome shotgun (WGS) entry which is preliminary data.</text>
</comment>
<dbReference type="Gene3D" id="1.20.58.520">
    <property type="entry name" value="Amidohydrolase"/>
    <property type="match status" value="1"/>
</dbReference>
<evidence type="ECO:0000313" key="3">
    <source>
        <dbReference type="EMBL" id="NMH87315.1"/>
    </source>
</evidence>
<dbReference type="InterPro" id="IPR032466">
    <property type="entry name" value="Metal_Hydrolase"/>
</dbReference>
<evidence type="ECO:0000259" key="2">
    <source>
        <dbReference type="Pfam" id="PF01979"/>
    </source>
</evidence>
<dbReference type="Gene3D" id="3.30.110.90">
    <property type="entry name" value="Amidohydrolase"/>
    <property type="match status" value="1"/>
</dbReference>